<evidence type="ECO:0000313" key="1">
    <source>
        <dbReference type="EMBL" id="MCJ8735647.1"/>
    </source>
</evidence>
<name>A0ACC5YJB5_9TELE</name>
<organism evidence="1 2">
    <name type="scientific">Pangasius djambal</name>
    <dbReference type="NCBI Taxonomy" id="1691987"/>
    <lineage>
        <taxon>Eukaryota</taxon>
        <taxon>Metazoa</taxon>
        <taxon>Chordata</taxon>
        <taxon>Craniata</taxon>
        <taxon>Vertebrata</taxon>
        <taxon>Euteleostomi</taxon>
        <taxon>Actinopterygii</taxon>
        <taxon>Neopterygii</taxon>
        <taxon>Teleostei</taxon>
        <taxon>Ostariophysi</taxon>
        <taxon>Siluriformes</taxon>
        <taxon>Pangasiidae</taxon>
        <taxon>Pangasius</taxon>
    </lineage>
</organism>
<comment type="caution">
    <text evidence="1">The sequence shown here is derived from an EMBL/GenBank/DDBJ whole genome shotgun (WGS) entry which is preliminary data.</text>
</comment>
<keyword evidence="2" id="KW-1185">Reference proteome</keyword>
<dbReference type="Proteomes" id="UP000830395">
    <property type="component" value="Chromosome 9"/>
</dbReference>
<accession>A0ACC5YJB5</accession>
<sequence length="111" mass="13221">MCVTCNNITDDGWVKLINQPFIEIFKNHNTRKLRRFVRYLTGSRDGHVGRCVIDHDWIQLLQQWLSEATKQQISSLPKQLQDFGMKNLATNMEQRIKRIQDEVHLCRNHFL</sequence>
<proteinExistence type="predicted"/>
<reference evidence="1" key="1">
    <citation type="submission" date="2020-02" db="EMBL/GenBank/DDBJ databases">
        <title>Genome sequencing of the panga catfish, Pangasius djambal.</title>
        <authorList>
            <person name="Wen M."/>
            <person name="Zahm M."/>
            <person name="Roques C."/>
            <person name="Cabau C."/>
            <person name="Klopp C."/>
            <person name="Donnadieu C."/>
            <person name="Jouanno E."/>
            <person name="Avarre J.-C."/>
            <person name="Campet M."/>
            <person name="Ha T."/>
            <person name="Dugue R."/>
            <person name="Lampietro C."/>
            <person name="Louis A."/>
            <person name="Herpin A."/>
            <person name="Echchiki A."/>
            <person name="Berthelot C."/>
            <person name="Parey E."/>
            <person name="Roest-Crollius H."/>
            <person name="Braasch I."/>
            <person name="Postlethwait J.H."/>
            <person name="Bobe J."/>
            <person name="Montfort J."/>
            <person name="Bouchez O."/>
            <person name="Begum T."/>
            <person name="Schartl M."/>
            <person name="Gustiano R."/>
            <person name="Guiguen Y."/>
        </authorList>
    </citation>
    <scope>NUCLEOTIDE SEQUENCE</scope>
    <source>
        <strain evidence="1">Pdj_M5554</strain>
    </source>
</reference>
<evidence type="ECO:0000313" key="2">
    <source>
        <dbReference type="Proteomes" id="UP000830395"/>
    </source>
</evidence>
<protein>
    <submittedName>
        <fullName evidence="1">Uncharacterized protein</fullName>
    </submittedName>
</protein>
<gene>
    <name evidence="1" type="ORF">PDJAM_G00249640</name>
</gene>
<dbReference type="EMBL" id="CM040983">
    <property type="protein sequence ID" value="MCJ8735647.1"/>
    <property type="molecule type" value="Genomic_DNA"/>
</dbReference>